<organism evidence="1 2">
    <name type="scientific">Halocalculus aciditolerans</name>
    <dbReference type="NCBI Taxonomy" id="1383812"/>
    <lineage>
        <taxon>Archaea</taxon>
        <taxon>Methanobacteriati</taxon>
        <taxon>Methanobacteriota</taxon>
        <taxon>Stenosarchaea group</taxon>
        <taxon>Halobacteria</taxon>
        <taxon>Halobacteriales</taxon>
        <taxon>Halobacteriaceae</taxon>
        <taxon>Halocalculus</taxon>
    </lineage>
</organism>
<dbReference type="EMBL" id="BMPG01000001">
    <property type="protein sequence ID" value="GGL52403.1"/>
    <property type="molecule type" value="Genomic_DNA"/>
</dbReference>
<comment type="caution">
    <text evidence="1">The sequence shown here is derived from an EMBL/GenBank/DDBJ whole genome shotgun (WGS) entry which is preliminary data.</text>
</comment>
<dbReference type="AlphaFoldDB" id="A0A830FH84"/>
<reference evidence="1" key="1">
    <citation type="journal article" date="2014" name="Int. J. Syst. Evol. Microbiol.">
        <title>Complete genome sequence of Corynebacterium casei LMG S-19264T (=DSM 44701T), isolated from a smear-ripened cheese.</title>
        <authorList>
            <consortium name="US DOE Joint Genome Institute (JGI-PGF)"/>
            <person name="Walter F."/>
            <person name="Albersmeier A."/>
            <person name="Kalinowski J."/>
            <person name="Ruckert C."/>
        </authorList>
    </citation>
    <scope>NUCLEOTIDE SEQUENCE</scope>
    <source>
        <strain evidence="1">JCM 19596</strain>
    </source>
</reference>
<sequence>MDRQGITHACQTILDYTHRIEDEMDSLVEWVTTHQAELARLDDQPAYVDAFGESVTTPVDEEVEYDDEFTSQSGPWVTQLRQWLTTKTTISGTSTGVDRSYNPSSALPLAENLLNDAVHKMYD</sequence>
<dbReference type="Proteomes" id="UP000607197">
    <property type="component" value="Unassembled WGS sequence"/>
</dbReference>
<keyword evidence="2" id="KW-1185">Reference proteome</keyword>
<name>A0A830FH84_9EURY</name>
<evidence type="ECO:0000313" key="2">
    <source>
        <dbReference type="Proteomes" id="UP000607197"/>
    </source>
</evidence>
<reference evidence="1" key="2">
    <citation type="submission" date="2020-09" db="EMBL/GenBank/DDBJ databases">
        <authorList>
            <person name="Sun Q."/>
            <person name="Ohkuma M."/>
        </authorList>
    </citation>
    <scope>NUCLEOTIDE SEQUENCE</scope>
    <source>
        <strain evidence="1">JCM 19596</strain>
    </source>
</reference>
<accession>A0A830FH84</accession>
<protein>
    <submittedName>
        <fullName evidence="1">Uncharacterized protein</fullName>
    </submittedName>
</protein>
<gene>
    <name evidence="1" type="ORF">GCM10009039_08360</name>
</gene>
<evidence type="ECO:0000313" key="1">
    <source>
        <dbReference type="EMBL" id="GGL52403.1"/>
    </source>
</evidence>
<proteinExistence type="predicted"/>